<dbReference type="GO" id="GO:0020037">
    <property type="term" value="F:heme binding"/>
    <property type="evidence" value="ECO:0007669"/>
    <property type="project" value="InterPro"/>
</dbReference>
<evidence type="ECO:0000313" key="12">
    <source>
        <dbReference type="Proteomes" id="UP000772434"/>
    </source>
</evidence>
<dbReference type="InterPro" id="IPR017972">
    <property type="entry name" value="Cyt_P450_CS"/>
</dbReference>
<dbReference type="InterPro" id="IPR036396">
    <property type="entry name" value="Cyt_P450_sf"/>
</dbReference>
<dbReference type="GO" id="GO:0005506">
    <property type="term" value="F:iron ion binding"/>
    <property type="evidence" value="ECO:0007669"/>
    <property type="project" value="InterPro"/>
</dbReference>
<organism evidence="11 12">
    <name type="scientific">Rhodocollybia butyracea</name>
    <dbReference type="NCBI Taxonomy" id="206335"/>
    <lineage>
        <taxon>Eukaryota</taxon>
        <taxon>Fungi</taxon>
        <taxon>Dikarya</taxon>
        <taxon>Basidiomycota</taxon>
        <taxon>Agaricomycotina</taxon>
        <taxon>Agaricomycetes</taxon>
        <taxon>Agaricomycetidae</taxon>
        <taxon>Agaricales</taxon>
        <taxon>Marasmiineae</taxon>
        <taxon>Omphalotaceae</taxon>
        <taxon>Rhodocollybia</taxon>
    </lineage>
</organism>
<comment type="pathway">
    <text evidence="2">Secondary metabolite biosynthesis.</text>
</comment>
<reference evidence="11" key="1">
    <citation type="submission" date="2020-11" db="EMBL/GenBank/DDBJ databases">
        <authorList>
            <consortium name="DOE Joint Genome Institute"/>
            <person name="Ahrendt S."/>
            <person name="Riley R."/>
            <person name="Andreopoulos W."/>
            <person name="Labutti K."/>
            <person name="Pangilinan J."/>
            <person name="Ruiz-Duenas F.J."/>
            <person name="Barrasa J.M."/>
            <person name="Sanchez-Garcia M."/>
            <person name="Camarero S."/>
            <person name="Miyauchi S."/>
            <person name="Serrano A."/>
            <person name="Linde D."/>
            <person name="Babiker R."/>
            <person name="Drula E."/>
            <person name="Ayuso-Fernandez I."/>
            <person name="Pacheco R."/>
            <person name="Padilla G."/>
            <person name="Ferreira P."/>
            <person name="Barriuso J."/>
            <person name="Kellner H."/>
            <person name="Castanera R."/>
            <person name="Alfaro M."/>
            <person name="Ramirez L."/>
            <person name="Pisabarro A.G."/>
            <person name="Kuo A."/>
            <person name="Tritt A."/>
            <person name="Lipzen A."/>
            <person name="He G."/>
            <person name="Yan M."/>
            <person name="Ng V."/>
            <person name="Cullen D."/>
            <person name="Martin F."/>
            <person name="Rosso M.-N."/>
            <person name="Henrissat B."/>
            <person name="Hibbett D."/>
            <person name="Martinez A.T."/>
            <person name="Grigoriev I.V."/>
        </authorList>
    </citation>
    <scope>NUCLEOTIDE SEQUENCE</scope>
    <source>
        <strain evidence="11">AH 40177</strain>
    </source>
</reference>
<evidence type="ECO:0000256" key="1">
    <source>
        <dbReference type="ARBA" id="ARBA00001971"/>
    </source>
</evidence>
<keyword evidence="7 9" id="KW-0408">Iron</keyword>
<evidence type="ECO:0000256" key="9">
    <source>
        <dbReference type="PIRSR" id="PIRSR602401-1"/>
    </source>
</evidence>
<protein>
    <submittedName>
        <fullName evidence="11">Cytochrome P450</fullName>
    </submittedName>
</protein>
<keyword evidence="4 9" id="KW-0349">Heme</keyword>
<dbReference type="PRINTS" id="PR00463">
    <property type="entry name" value="EP450I"/>
</dbReference>
<comment type="similarity">
    <text evidence="3 10">Belongs to the cytochrome P450 family.</text>
</comment>
<dbReference type="Proteomes" id="UP000772434">
    <property type="component" value="Unassembled WGS sequence"/>
</dbReference>
<dbReference type="PANTHER" id="PTHR46300">
    <property type="entry name" value="P450, PUTATIVE (EUROFUNG)-RELATED-RELATED"/>
    <property type="match status" value="1"/>
</dbReference>
<evidence type="ECO:0000256" key="3">
    <source>
        <dbReference type="ARBA" id="ARBA00010617"/>
    </source>
</evidence>
<evidence type="ECO:0000256" key="10">
    <source>
        <dbReference type="RuleBase" id="RU000461"/>
    </source>
</evidence>
<sequence length="529" mass="59164">MNVLTNTLSASLTMLDFEPIHALALLFFTLVFVKCIQWKNSRQFSLPPGPRKLPILGNLLDIPRKGFIWLEYEEMCRKHNSDIIHLSALGNSIIVLDSAQAVSDLLEKRSLLYSSRPSTVMLGELMGWGITFVLRPYDEAWKAQRRIFTHAIPPADTKRFHSKQITATHDLLRVLAHSDNIMKDLHQWAAVFIMDVAYGIQGKEAMSFLKTAIEASQSIAIAATPGAFLVDHIPILKYVPDWFPGADFKRKAKEWNLLRVKMTEDTFRVTKERMAAGTATPSLASVALEQMDLTKDIRQQEELIKATSLTAYSGGTDTVVVGLGAFILAMLMNPDVQIEAQRELDKVLAPGDLPTFSLESDLPYISAIVREVLRYQPVAPVGFPHLSTEEDVYKGYLIPKGSIIMPNVWSILHNEEDYPDPDRFNPSRYLDANGNIDPSVKDPTGPAFGFGRRACPGKDVALASLWIGVASILTCYSIEPEVDQYGNLMERKGEWYSGPSVVNHPLPFKCRFIPRSKEVETSLNVGKFL</sequence>
<feature type="binding site" description="axial binding residue" evidence="9">
    <location>
        <position position="455"/>
    </location>
    <ligand>
        <name>heme</name>
        <dbReference type="ChEBI" id="CHEBI:30413"/>
    </ligand>
    <ligandPart>
        <name>Fe</name>
        <dbReference type="ChEBI" id="CHEBI:18248"/>
    </ligandPart>
</feature>
<dbReference type="InterPro" id="IPR001128">
    <property type="entry name" value="Cyt_P450"/>
</dbReference>
<dbReference type="CDD" id="cd11065">
    <property type="entry name" value="CYP64-like"/>
    <property type="match status" value="1"/>
</dbReference>
<comment type="caution">
    <text evidence="11">The sequence shown here is derived from an EMBL/GenBank/DDBJ whole genome shotgun (WGS) entry which is preliminary data.</text>
</comment>
<dbReference type="AlphaFoldDB" id="A0A9P5PCI1"/>
<evidence type="ECO:0000256" key="6">
    <source>
        <dbReference type="ARBA" id="ARBA00023002"/>
    </source>
</evidence>
<keyword evidence="5 9" id="KW-0479">Metal-binding</keyword>
<comment type="cofactor">
    <cofactor evidence="1 9">
        <name>heme</name>
        <dbReference type="ChEBI" id="CHEBI:30413"/>
    </cofactor>
</comment>
<dbReference type="OrthoDB" id="2789670at2759"/>
<dbReference type="InterPro" id="IPR002401">
    <property type="entry name" value="Cyt_P450_E_grp-I"/>
</dbReference>
<gene>
    <name evidence="11" type="ORF">BDP27DRAFT_1335741</name>
</gene>
<evidence type="ECO:0000256" key="4">
    <source>
        <dbReference type="ARBA" id="ARBA00022617"/>
    </source>
</evidence>
<evidence type="ECO:0000256" key="5">
    <source>
        <dbReference type="ARBA" id="ARBA00022723"/>
    </source>
</evidence>
<evidence type="ECO:0000256" key="2">
    <source>
        <dbReference type="ARBA" id="ARBA00005179"/>
    </source>
</evidence>
<dbReference type="GO" id="GO:0004497">
    <property type="term" value="F:monooxygenase activity"/>
    <property type="evidence" value="ECO:0007669"/>
    <property type="project" value="UniProtKB-KW"/>
</dbReference>
<evidence type="ECO:0000256" key="7">
    <source>
        <dbReference type="ARBA" id="ARBA00023004"/>
    </source>
</evidence>
<dbReference type="Pfam" id="PF00067">
    <property type="entry name" value="p450"/>
    <property type="match status" value="1"/>
</dbReference>
<dbReference type="Gene3D" id="1.10.630.10">
    <property type="entry name" value="Cytochrome P450"/>
    <property type="match status" value="1"/>
</dbReference>
<keyword evidence="8 10" id="KW-0503">Monooxygenase</keyword>
<dbReference type="PANTHER" id="PTHR46300:SF7">
    <property type="entry name" value="P450, PUTATIVE (EUROFUNG)-RELATED"/>
    <property type="match status" value="1"/>
</dbReference>
<dbReference type="GO" id="GO:0016705">
    <property type="term" value="F:oxidoreductase activity, acting on paired donors, with incorporation or reduction of molecular oxygen"/>
    <property type="evidence" value="ECO:0007669"/>
    <property type="project" value="InterPro"/>
</dbReference>
<proteinExistence type="inferred from homology"/>
<keyword evidence="12" id="KW-1185">Reference proteome</keyword>
<dbReference type="PROSITE" id="PS00086">
    <property type="entry name" value="CYTOCHROME_P450"/>
    <property type="match status" value="1"/>
</dbReference>
<accession>A0A9P5PCI1</accession>
<dbReference type="InterPro" id="IPR050364">
    <property type="entry name" value="Cytochrome_P450_fung"/>
</dbReference>
<name>A0A9P5PCI1_9AGAR</name>
<evidence type="ECO:0000313" key="11">
    <source>
        <dbReference type="EMBL" id="KAF9063059.1"/>
    </source>
</evidence>
<dbReference type="EMBL" id="JADNRY010000155">
    <property type="protein sequence ID" value="KAF9063059.1"/>
    <property type="molecule type" value="Genomic_DNA"/>
</dbReference>
<dbReference type="PRINTS" id="PR00385">
    <property type="entry name" value="P450"/>
</dbReference>
<keyword evidence="6 10" id="KW-0560">Oxidoreductase</keyword>
<dbReference type="SUPFAM" id="SSF48264">
    <property type="entry name" value="Cytochrome P450"/>
    <property type="match status" value="1"/>
</dbReference>
<evidence type="ECO:0000256" key="8">
    <source>
        <dbReference type="ARBA" id="ARBA00023033"/>
    </source>
</evidence>